<evidence type="ECO:0000256" key="2">
    <source>
        <dbReference type="ARBA" id="ARBA00022679"/>
    </source>
</evidence>
<evidence type="ECO:0000313" key="4">
    <source>
        <dbReference type="Proteomes" id="UP000276309"/>
    </source>
</evidence>
<sequence length="333" mass="37311">MGDVAMTVPVLKALQQRYPDLVLTVLTRKFFAPMFFQLSNLKVFEADVKGRHKGVLGLWKLYKELKSQNLDGVADLHNVLRSNILKKYFTLTTIPFKQINKGRSEKKALTSGGKGAFVPLKSTHARYANVFAKLGYPFELEGDFSLAREKYPEAATKIIGVEAKPWIGIAPFAAFEGKMYPKELMEQVIQQLSSTNRYKILLFGGGQHEKEILAQWQLRFDDVFSMVGILSFQEELALISNLDIMLSMDSGNGHLAAMYGVPVVTLWGVTHPYAGFAPFGQNEENSILSDREKYPLIPTSVYGNKMPDGYDKAMESISPSKVVNKVEQILSKE</sequence>
<dbReference type="InterPro" id="IPR051199">
    <property type="entry name" value="LPS_LOS_Heptosyltrfase"/>
</dbReference>
<evidence type="ECO:0000256" key="1">
    <source>
        <dbReference type="ARBA" id="ARBA00022676"/>
    </source>
</evidence>
<name>A0A3G2L1H2_9FLAO</name>
<dbReference type="GO" id="GO:0005829">
    <property type="term" value="C:cytosol"/>
    <property type="evidence" value="ECO:0007669"/>
    <property type="project" value="TreeGrafter"/>
</dbReference>
<dbReference type="CDD" id="cd03789">
    <property type="entry name" value="GT9_LPS_heptosyltransferase"/>
    <property type="match status" value="1"/>
</dbReference>
<dbReference type="Pfam" id="PF01075">
    <property type="entry name" value="Glyco_transf_9"/>
    <property type="match status" value="1"/>
</dbReference>
<dbReference type="GO" id="GO:0008713">
    <property type="term" value="F:ADP-heptose-lipopolysaccharide heptosyltransferase activity"/>
    <property type="evidence" value="ECO:0007669"/>
    <property type="project" value="TreeGrafter"/>
</dbReference>
<proteinExistence type="predicted"/>
<evidence type="ECO:0000313" key="3">
    <source>
        <dbReference type="EMBL" id="AYN66102.1"/>
    </source>
</evidence>
<gene>
    <name evidence="3" type="ORF">D1013_01250</name>
</gene>
<accession>A0A3G2L1H2</accession>
<protein>
    <submittedName>
        <fullName evidence="3">Glycosyltransferase family 9 protein</fullName>
    </submittedName>
</protein>
<dbReference type="OrthoDB" id="9768048at2"/>
<dbReference type="PANTHER" id="PTHR30160">
    <property type="entry name" value="TETRAACYLDISACCHARIDE 4'-KINASE-RELATED"/>
    <property type="match status" value="1"/>
</dbReference>
<dbReference type="Proteomes" id="UP000276309">
    <property type="component" value="Chromosome"/>
</dbReference>
<dbReference type="SUPFAM" id="SSF53756">
    <property type="entry name" value="UDP-Glycosyltransferase/glycogen phosphorylase"/>
    <property type="match status" value="1"/>
</dbReference>
<dbReference type="AlphaFoldDB" id="A0A3G2L1H2"/>
<keyword evidence="4" id="KW-1185">Reference proteome</keyword>
<keyword evidence="2 3" id="KW-0808">Transferase</keyword>
<dbReference type="KEGG" id="emar:D1013_01250"/>
<dbReference type="Gene3D" id="3.40.50.2000">
    <property type="entry name" value="Glycogen Phosphorylase B"/>
    <property type="match status" value="2"/>
</dbReference>
<keyword evidence="1" id="KW-0328">Glycosyltransferase</keyword>
<organism evidence="3 4">
    <name type="scientific">Euzebyella marina</name>
    <dbReference type="NCBI Taxonomy" id="1761453"/>
    <lineage>
        <taxon>Bacteria</taxon>
        <taxon>Pseudomonadati</taxon>
        <taxon>Bacteroidota</taxon>
        <taxon>Flavobacteriia</taxon>
        <taxon>Flavobacteriales</taxon>
        <taxon>Flavobacteriaceae</taxon>
        <taxon>Euzebyella</taxon>
    </lineage>
</organism>
<dbReference type="EMBL" id="CP032050">
    <property type="protein sequence ID" value="AYN66102.1"/>
    <property type="molecule type" value="Genomic_DNA"/>
</dbReference>
<dbReference type="GO" id="GO:0009244">
    <property type="term" value="P:lipopolysaccharide core region biosynthetic process"/>
    <property type="evidence" value="ECO:0007669"/>
    <property type="project" value="TreeGrafter"/>
</dbReference>
<dbReference type="PANTHER" id="PTHR30160:SF22">
    <property type="entry name" value="LIPOPOLYSACCHARIDE CORE BIOSYNTHESIS PROTEIN"/>
    <property type="match status" value="1"/>
</dbReference>
<dbReference type="InterPro" id="IPR002201">
    <property type="entry name" value="Glyco_trans_9"/>
</dbReference>
<reference evidence="3 4" key="1">
    <citation type="submission" date="2018-08" db="EMBL/GenBank/DDBJ databases">
        <title>The reduced genetic potential of extracellular carbohydrate catabolism in Euzebyella marina RN62, a Flavobacteriia bacterium isolated from the hadal water.</title>
        <authorList>
            <person name="Xue C."/>
        </authorList>
    </citation>
    <scope>NUCLEOTIDE SEQUENCE [LARGE SCALE GENOMIC DNA]</scope>
    <source>
        <strain evidence="3 4">RN62</strain>
    </source>
</reference>